<evidence type="ECO:0000259" key="1">
    <source>
        <dbReference type="Pfam" id="PF12728"/>
    </source>
</evidence>
<comment type="caution">
    <text evidence="2">The sequence shown here is derived from an EMBL/GenBank/DDBJ whole genome shotgun (WGS) entry which is preliminary data.</text>
</comment>
<dbReference type="EMBL" id="QLLN01000005">
    <property type="protein sequence ID" value="RAJ10369.1"/>
    <property type="molecule type" value="Genomic_DNA"/>
</dbReference>
<dbReference type="SUPFAM" id="SSF46955">
    <property type="entry name" value="Putative DNA-binding domain"/>
    <property type="match status" value="1"/>
</dbReference>
<sequence length="96" mass="11062">MPTAIITTDDLREFKIELLGEIKELLHENQAKVIKKEWLKSTQVMNMLNISSGTLRSLRRSGILSFTKIGGLIFYDAEQIQRILMDNLVKNSKQKK</sequence>
<proteinExistence type="predicted"/>
<dbReference type="AlphaFoldDB" id="A0A327R0I5"/>
<dbReference type="Proteomes" id="UP000249696">
    <property type="component" value="Unassembled WGS sequence"/>
</dbReference>
<dbReference type="Pfam" id="PF12728">
    <property type="entry name" value="HTH_17"/>
    <property type="match status" value="1"/>
</dbReference>
<evidence type="ECO:0000313" key="2">
    <source>
        <dbReference type="EMBL" id="RAJ10369.1"/>
    </source>
</evidence>
<reference evidence="2 3" key="1">
    <citation type="submission" date="2018-06" db="EMBL/GenBank/DDBJ databases">
        <title>Genomic Encyclopedia of Archaeal and Bacterial Type Strains, Phase II (KMG-II): from individual species to whole genera.</title>
        <authorList>
            <person name="Goeker M."/>
        </authorList>
    </citation>
    <scope>NUCLEOTIDE SEQUENCE [LARGE SCALE GENOMIC DNA]</scope>
    <source>
        <strain evidence="2 3">DSM 23522</strain>
    </source>
</reference>
<protein>
    <submittedName>
        <fullName evidence="2">Helix-turn-helix protein</fullName>
    </submittedName>
</protein>
<dbReference type="InterPro" id="IPR009061">
    <property type="entry name" value="DNA-bd_dom_put_sf"/>
</dbReference>
<dbReference type="PANTHER" id="PTHR34585">
    <property type="match status" value="1"/>
</dbReference>
<keyword evidence="3" id="KW-1185">Reference proteome</keyword>
<accession>A0A327R0I5</accession>
<dbReference type="OrthoDB" id="1524679at2"/>
<dbReference type="InterPro" id="IPR041657">
    <property type="entry name" value="HTH_17"/>
</dbReference>
<evidence type="ECO:0000313" key="3">
    <source>
        <dbReference type="Proteomes" id="UP000249696"/>
    </source>
</evidence>
<organism evidence="2 3">
    <name type="scientific">Arenibacter echinorum</name>
    <dbReference type="NCBI Taxonomy" id="440515"/>
    <lineage>
        <taxon>Bacteria</taxon>
        <taxon>Pseudomonadati</taxon>
        <taxon>Bacteroidota</taxon>
        <taxon>Flavobacteriia</taxon>
        <taxon>Flavobacteriales</taxon>
        <taxon>Flavobacteriaceae</taxon>
        <taxon>Arenibacter</taxon>
    </lineage>
</organism>
<feature type="domain" description="Helix-turn-helix" evidence="1">
    <location>
        <begin position="38"/>
        <end position="83"/>
    </location>
</feature>
<name>A0A327R0I5_9FLAO</name>
<dbReference type="RefSeq" id="WP_103440927.1">
    <property type="nucleotide sequence ID" value="NZ_QLLN01000005.1"/>
</dbReference>
<gene>
    <name evidence="2" type="ORF">LV92_03118</name>
</gene>
<dbReference type="PANTHER" id="PTHR34585:SF22">
    <property type="entry name" value="HELIX-TURN-HELIX DOMAIN-CONTAINING PROTEIN"/>
    <property type="match status" value="1"/>
</dbReference>